<dbReference type="Proteomes" id="UP000321577">
    <property type="component" value="Unassembled WGS sequence"/>
</dbReference>
<feature type="domain" description="DUF5069" evidence="1">
    <location>
        <begin position="17"/>
        <end position="113"/>
    </location>
</feature>
<reference evidence="2 3" key="1">
    <citation type="submission" date="2019-07" db="EMBL/GenBank/DDBJ databases">
        <title>Whole genome shotgun sequence of Brevifollis gellanilyticus NBRC 108608.</title>
        <authorList>
            <person name="Hosoyama A."/>
            <person name="Uohara A."/>
            <person name="Ohji S."/>
            <person name="Ichikawa N."/>
        </authorList>
    </citation>
    <scope>NUCLEOTIDE SEQUENCE [LARGE SCALE GENOMIC DNA]</scope>
    <source>
        <strain evidence="2 3">NBRC 108608</strain>
    </source>
</reference>
<dbReference type="AlphaFoldDB" id="A0A512M972"/>
<evidence type="ECO:0000313" key="3">
    <source>
        <dbReference type="Proteomes" id="UP000321577"/>
    </source>
</evidence>
<dbReference type="InterPro" id="IPR031849">
    <property type="entry name" value="DUF5069"/>
</dbReference>
<dbReference type="OrthoDB" id="191133at2"/>
<accession>A0A512M972</accession>
<comment type="caution">
    <text evidence="2">The sequence shown here is derived from an EMBL/GenBank/DDBJ whole genome shotgun (WGS) entry which is preliminary data.</text>
</comment>
<gene>
    <name evidence="2" type="ORF">BGE01nite_25440</name>
</gene>
<keyword evidence="3" id="KW-1185">Reference proteome</keyword>
<dbReference type="Pfam" id="PF16798">
    <property type="entry name" value="DUF5069"/>
    <property type="match status" value="1"/>
</dbReference>
<dbReference type="RefSeq" id="WP_146850834.1">
    <property type="nucleotide sequence ID" value="NZ_BKAG01000016.1"/>
</dbReference>
<evidence type="ECO:0000313" key="2">
    <source>
        <dbReference type="EMBL" id="GEP43253.1"/>
    </source>
</evidence>
<name>A0A512M972_9BACT</name>
<proteinExistence type="predicted"/>
<evidence type="ECO:0000259" key="1">
    <source>
        <dbReference type="Pfam" id="PF16798"/>
    </source>
</evidence>
<organism evidence="2 3">
    <name type="scientific">Brevifollis gellanilyticus</name>
    <dbReference type="NCBI Taxonomy" id="748831"/>
    <lineage>
        <taxon>Bacteria</taxon>
        <taxon>Pseudomonadati</taxon>
        <taxon>Verrucomicrobiota</taxon>
        <taxon>Verrucomicrobiia</taxon>
        <taxon>Verrucomicrobiales</taxon>
        <taxon>Verrucomicrobiaceae</taxon>
    </lineage>
</organism>
<dbReference type="EMBL" id="BKAG01000016">
    <property type="protein sequence ID" value="GEP43253.1"/>
    <property type="molecule type" value="Genomic_DNA"/>
</dbReference>
<sequence length="146" mass="15841">MSQIVPLISSGIAGPLGVLHLPRLWQKASLAHAGKLHSDYPGIGCGYDQMTLDALGIKIEEFKTFIATKPTYVQTEAWVKAYPGVNLTKATLYKHNQAILGYIHADDTRASILAAVGLPDDGSVNPGAVDLNNLDDWHTFWATELK</sequence>
<protein>
    <recommendedName>
        <fullName evidence="1">DUF5069 domain-containing protein</fullName>
    </recommendedName>
</protein>